<name>A0ACB5R9Z3_9CLOT</name>
<evidence type="ECO:0000313" key="2">
    <source>
        <dbReference type="Proteomes" id="UP001058074"/>
    </source>
</evidence>
<dbReference type="EMBL" id="BROD01000001">
    <property type="protein sequence ID" value="GKX66014.1"/>
    <property type="molecule type" value="Genomic_DNA"/>
</dbReference>
<organism evidence="1 2">
    <name type="scientific">Inconstantimicrobium mannanitabidum</name>
    <dbReference type="NCBI Taxonomy" id="1604901"/>
    <lineage>
        <taxon>Bacteria</taxon>
        <taxon>Bacillati</taxon>
        <taxon>Bacillota</taxon>
        <taxon>Clostridia</taxon>
        <taxon>Eubacteriales</taxon>
        <taxon>Clostridiaceae</taxon>
        <taxon>Inconstantimicrobium</taxon>
    </lineage>
</organism>
<sequence length="185" mass="21975">MEYGIKINMLNDRLQSHLYMLKRGKYEGTNKDILQRKYNLGELTFEVLHFSENNSTYLNGTKEEREAIQQSLETLEQFYYNLYKDTVCNKISKIKKFSTSPDSSTSWKRREANRGSKNPNSKHSKVLIEWIAWFKEQGYKPRQIAEILEQHGIDINKNYISAIKVSRWIYIESKKPTWFAESEVM</sequence>
<reference evidence="1" key="1">
    <citation type="journal article" date="2025" name="Int. J. Syst. Evol. Microbiol.">
        <title>Inconstantimicrobium mannanitabidum sp. nov., a novel member of the family Clostridiaceae isolated from anoxic soil under the treatment of reductive soil disinfestation.</title>
        <authorList>
            <person name="Ueki A."/>
            <person name="Tonouchi A."/>
            <person name="Honma S."/>
            <person name="Kaku N."/>
            <person name="Ueki K."/>
        </authorList>
    </citation>
    <scope>NUCLEOTIDE SEQUENCE</scope>
    <source>
        <strain evidence="1">TW13</strain>
    </source>
</reference>
<gene>
    <name evidence="1" type="ORF">rsdtw13_12720</name>
</gene>
<dbReference type="Proteomes" id="UP001058074">
    <property type="component" value="Unassembled WGS sequence"/>
</dbReference>
<proteinExistence type="predicted"/>
<accession>A0ACB5R9Z3</accession>
<comment type="caution">
    <text evidence="1">The sequence shown here is derived from an EMBL/GenBank/DDBJ whole genome shotgun (WGS) entry which is preliminary data.</text>
</comment>
<protein>
    <submittedName>
        <fullName evidence="1">Uncharacterized protein</fullName>
    </submittedName>
</protein>
<evidence type="ECO:0000313" key="1">
    <source>
        <dbReference type="EMBL" id="GKX66014.1"/>
    </source>
</evidence>
<keyword evidence="2" id="KW-1185">Reference proteome</keyword>